<dbReference type="SMART" id="SM00429">
    <property type="entry name" value="IPT"/>
    <property type="match status" value="8"/>
</dbReference>
<keyword evidence="4" id="KW-1185">Reference proteome</keyword>
<dbReference type="CDD" id="cd00603">
    <property type="entry name" value="IPT_PCSR"/>
    <property type="match status" value="1"/>
</dbReference>
<feature type="domain" description="IPT/TIG" evidence="2">
    <location>
        <begin position="488"/>
        <end position="578"/>
    </location>
</feature>
<feature type="domain" description="IPT/TIG" evidence="2">
    <location>
        <begin position="965"/>
        <end position="1046"/>
    </location>
</feature>
<evidence type="ECO:0000313" key="3">
    <source>
        <dbReference type="EMBL" id="KAK1742181.1"/>
    </source>
</evidence>
<dbReference type="InterPro" id="IPR052387">
    <property type="entry name" value="Fibrocystin"/>
</dbReference>
<gene>
    <name evidence="3" type="ORF">QTG54_006746</name>
</gene>
<feature type="domain" description="IPT/TIG" evidence="2">
    <location>
        <begin position="301"/>
        <end position="389"/>
    </location>
</feature>
<dbReference type="EMBL" id="JATAAI010000011">
    <property type="protein sequence ID" value="KAK1742181.1"/>
    <property type="molecule type" value="Genomic_DNA"/>
</dbReference>
<organism evidence="3 4">
    <name type="scientific">Skeletonema marinoi</name>
    <dbReference type="NCBI Taxonomy" id="267567"/>
    <lineage>
        <taxon>Eukaryota</taxon>
        <taxon>Sar</taxon>
        <taxon>Stramenopiles</taxon>
        <taxon>Ochrophyta</taxon>
        <taxon>Bacillariophyta</taxon>
        <taxon>Coscinodiscophyceae</taxon>
        <taxon>Thalassiosirophycidae</taxon>
        <taxon>Thalassiosirales</taxon>
        <taxon>Skeletonemataceae</taxon>
        <taxon>Skeletonema</taxon>
        <taxon>Skeletonema marinoi-dohrnii complex</taxon>
    </lineage>
</organism>
<reference evidence="3" key="1">
    <citation type="submission" date="2023-06" db="EMBL/GenBank/DDBJ databases">
        <title>Survivors Of The Sea: Transcriptome response of Skeletonema marinoi to long-term dormancy.</title>
        <authorList>
            <person name="Pinder M.I.M."/>
            <person name="Kourtchenko O."/>
            <person name="Robertson E.K."/>
            <person name="Larsson T."/>
            <person name="Maumus F."/>
            <person name="Osuna-Cruz C.M."/>
            <person name="Vancaester E."/>
            <person name="Stenow R."/>
            <person name="Vandepoele K."/>
            <person name="Ploug H."/>
            <person name="Bruchert V."/>
            <person name="Godhe A."/>
            <person name="Topel M."/>
        </authorList>
    </citation>
    <scope>NUCLEOTIDE SEQUENCE</scope>
    <source>
        <strain evidence="3">R05AC</strain>
    </source>
</reference>
<dbReference type="PANTHER" id="PTHR46769:SF2">
    <property type="entry name" value="FIBROCYSTIN-L ISOFORM 2 PRECURSOR-RELATED"/>
    <property type="match status" value="1"/>
</dbReference>
<accession>A0AAD9DC73</accession>
<dbReference type="InterPro" id="IPR014756">
    <property type="entry name" value="Ig_E-set"/>
</dbReference>
<name>A0AAD9DC73_9STRA</name>
<dbReference type="InterPro" id="IPR013783">
    <property type="entry name" value="Ig-like_fold"/>
</dbReference>
<feature type="domain" description="IPT/TIG" evidence="2">
    <location>
        <begin position="580"/>
        <end position="677"/>
    </location>
</feature>
<protein>
    <recommendedName>
        <fullName evidence="2">IPT/TIG domain-containing protein</fullName>
    </recommendedName>
</protein>
<feature type="domain" description="IPT/TIG" evidence="2">
    <location>
        <begin position="214"/>
        <end position="297"/>
    </location>
</feature>
<dbReference type="CDD" id="cd00102">
    <property type="entry name" value="IPT"/>
    <property type="match status" value="7"/>
</dbReference>
<evidence type="ECO:0000259" key="2">
    <source>
        <dbReference type="SMART" id="SM00429"/>
    </source>
</evidence>
<dbReference type="SUPFAM" id="SSF81296">
    <property type="entry name" value="E set domains"/>
    <property type="match status" value="9"/>
</dbReference>
<dbReference type="Pfam" id="PF01833">
    <property type="entry name" value="TIG"/>
    <property type="match status" value="8"/>
</dbReference>
<keyword evidence="1" id="KW-0732">Signal</keyword>
<dbReference type="Gene3D" id="2.60.40.10">
    <property type="entry name" value="Immunoglobulins"/>
    <property type="match status" value="9"/>
</dbReference>
<evidence type="ECO:0000313" key="4">
    <source>
        <dbReference type="Proteomes" id="UP001224775"/>
    </source>
</evidence>
<dbReference type="AlphaFoldDB" id="A0AAD9DC73"/>
<feature type="domain" description="IPT/TIG" evidence="2">
    <location>
        <begin position="774"/>
        <end position="865"/>
    </location>
</feature>
<dbReference type="Proteomes" id="UP001224775">
    <property type="component" value="Unassembled WGS sequence"/>
</dbReference>
<sequence length="1046" mass="111736">MCTSPPLNLTYDGFELLWISNNGGHDLSSSFSLGVTARSRFLSIRPNTGYIGGGTRVSITLSNVQYISNLSCHFGEAMVSAELVAANHIECVSPSNDAAGNVTVKVFSDGIHLLAAGSFEYLIPPLLSALHPKMGLTEGGSVITVSGNNLAGLTHCRFSLDGGAFEVSRAIQSSDTSVSCQVPSVERSVDALVQVSHNGQDFVGSDIQFSYKERPRISSIVPSYGSDTGGKMVHILGENFIDGAMMVHFGEVIVRASVISPNLISCISPTLRLGQTSVSVSVRGIDDFVGNETLLYESVQLPQISAIQPNVGIVGGSTQVIVNTTKLFKRDRLSCHFGDVTVMAVPTSSNAVSCLAPSAHNTTIVDLSISVDGERHLGAGGNHNQFTFVAEPRVLSASPNIGWTTGGDRVSFQVGDMAPFYSSTISCLFGGSDDHVHATIDVENNVVFCVAPMFDRDSMEARALINLMIDDGINAIRMTSEKYNYLEPAIVTKIDPPVGTIRGGTVVKATGINFEGMTGLSLFCMFGDVAVDADIEDENKIICRSPEWSGGPKKIVVSIGIGNSTEMVLESRSSFEYLAHPSITKILPRFGHTSGGTAVVITGHALSWPDAVKHLSCQFGDAALVPAAVMDDNLLCVTPPLATGVSMHEGSFDTNLTLYANHGNIPLASSDELFIYTDGITMNSLSTNSGPFTGGTDITISIIGFRGLPTNNITCIFDEIETSGVYSIVGNNEFVKCTTPVVNGVKSSQTVLLRLGIDESDVISNGELFTFYSPPTVNSIFPSYGFYEGGEEVLITGTYFRNATSLSCYFGDVPSPQIQWISDASILCTSPLIEKKENSPRVNVTVTNNGVDFTHTSSLTEYEYTHRPDASLVWPSWMNEENRTSIAIKGKGLSRVEACLFGIVKHRYHAFNATDNSIHCDVPPVVFEGPPQFIPIFLALENGVLGTDLDIRYEAPPVIPETIKEPIVAAVEPRSGASAGGGWIRVTGEGFLSRAELACKFGETASREVQHVSSEEVLCKIPRHLPGKVKFSVTNGGDGGGQKQTV</sequence>
<proteinExistence type="predicted"/>
<dbReference type="PANTHER" id="PTHR46769">
    <property type="entry name" value="POLYCYSTIC KIDNEY AND HEPATIC DISEASE 1 (AUTOSOMAL RECESSIVE)-LIKE 1"/>
    <property type="match status" value="1"/>
</dbReference>
<comment type="caution">
    <text evidence="3">The sequence shown here is derived from an EMBL/GenBank/DDBJ whole genome shotgun (WGS) entry which is preliminary data.</text>
</comment>
<dbReference type="InterPro" id="IPR002909">
    <property type="entry name" value="IPT_dom"/>
</dbReference>
<feature type="domain" description="IPT/TIG" evidence="2">
    <location>
        <begin position="124"/>
        <end position="212"/>
    </location>
</feature>
<feature type="domain" description="IPT/TIG" evidence="2">
    <location>
        <begin position="38"/>
        <end position="122"/>
    </location>
</feature>
<evidence type="ECO:0000256" key="1">
    <source>
        <dbReference type="ARBA" id="ARBA00022729"/>
    </source>
</evidence>